<sequence>MHKLGYLGPQGTFSHTAALCWARDHWYTPVCCASLDAIFEQVADGRLAAGLVPVENSLGGPVGETLDLLSTVQSIYITGELMLPVRQHLLARPGVALSAIEKVYSHPQALAQCRKFIKNNMPGATVVETVSTAAAALTVAGSEEPWAAVGSESAAHAYGLEILVENSHDNPDNVTRFLMLGKERAFTGSPAKTSLVLSVKDRPGALYRILREFALRQVNLTRIESRPAGRKLGDYIFFIDLAGGEDEPKVADALRSVKENTLWLKILGCYEAAADNKAPDAATTCGLDDLAFLRREIDLVDSEILQLLAMRQSVVDRVAAVKKGRRLVIDHDREREIICRARESARQNNLDPEMVENIYRLILRGSVHRQEQLLAALR</sequence>
<feature type="domain" description="ACT" evidence="11">
    <location>
        <begin position="194"/>
        <end position="271"/>
    </location>
</feature>
<comment type="catalytic activity">
    <reaction evidence="8">
        <text>prephenate + H(+) = 3-phenylpyruvate + CO2 + H2O</text>
        <dbReference type="Rhea" id="RHEA:21648"/>
        <dbReference type="ChEBI" id="CHEBI:15377"/>
        <dbReference type="ChEBI" id="CHEBI:15378"/>
        <dbReference type="ChEBI" id="CHEBI:16526"/>
        <dbReference type="ChEBI" id="CHEBI:18005"/>
        <dbReference type="ChEBI" id="CHEBI:29934"/>
        <dbReference type="EC" id="4.2.1.51"/>
    </reaction>
</comment>
<dbReference type="Pfam" id="PF01842">
    <property type="entry name" value="ACT"/>
    <property type="match status" value="1"/>
</dbReference>
<evidence type="ECO:0000259" key="9">
    <source>
        <dbReference type="PROSITE" id="PS51168"/>
    </source>
</evidence>
<dbReference type="Pfam" id="PF00800">
    <property type="entry name" value="PDT"/>
    <property type="match status" value="1"/>
</dbReference>
<dbReference type="InterPro" id="IPR045865">
    <property type="entry name" value="ACT-like_dom_sf"/>
</dbReference>
<proteinExistence type="predicted"/>
<dbReference type="InterPro" id="IPR018528">
    <property type="entry name" value="Preph_deHydtase_CS"/>
</dbReference>
<dbReference type="InterPro" id="IPR002912">
    <property type="entry name" value="ACT_dom"/>
</dbReference>
<dbReference type="InterPro" id="IPR036979">
    <property type="entry name" value="CM_dom_sf"/>
</dbReference>
<dbReference type="GO" id="GO:0009094">
    <property type="term" value="P:L-phenylalanine biosynthetic process"/>
    <property type="evidence" value="ECO:0007669"/>
    <property type="project" value="UniProtKB-UniPathway"/>
</dbReference>
<dbReference type="Pfam" id="PF01817">
    <property type="entry name" value="CM_2"/>
    <property type="match status" value="1"/>
</dbReference>
<evidence type="ECO:0000313" key="12">
    <source>
        <dbReference type="EMBL" id="SFQ94961.1"/>
    </source>
</evidence>
<dbReference type="SUPFAM" id="SSF48600">
    <property type="entry name" value="Chorismate mutase II"/>
    <property type="match status" value="1"/>
</dbReference>
<evidence type="ECO:0000256" key="6">
    <source>
        <dbReference type="ARBA" id="ARBA00023222"/>
    </source>
</evidence>
<protein>
    <recommendedName>
        <fullName evidence="3">Prephenate dehydratase</fullName>
        <ecNumber evidence="2">4.2.1.51</ecNumber>
    </recommendedName>
</protein>
<accession>A0A1I6CP58</accession>
<dbReference type="SUPFAM" id="SSF53850">
    <property type="entry name" value="Periplasmic binding protein-like II"/>
    <property type="match status" value="1"/>
</dbReference>
<evidence type="ECO:0000256" key="4">
    <source>
        <dbReference type="ARBA" id="ARBA00022605"/>
    </source>
</evidence>
<keyword evidence="13" id="KW-1185">Reference proteome</keyword>
<dbReference type="EMBL" id="FOYM01000001">
    <property type="protein sequence ID" value="SFQ94961.1"/>
    <property type="molecule type" value="Genomic_DNA"/>
</dbReference>
<comment type="pathway">
    <text evidence="1">Amino-acid biosynthesis; L-phenylalanine biosynthesis; phenylpyruvate from prephenate: step 1/1.</text>
</comment>
<dbReference type="Gene3D" id="1.20.59.10">
    <property type="entry name" value="Chorismate mutase"/>
    <property type="match status" value="1"/>
</dbReference>
<dbReference type="InterPro" id="IPR036263">
    <property type="entry name" value="Chorismate_II_sf"/>
</dbReference>
<dbReference type="InterPro" id="IPR002701">
    <property type="entry name" value="CM_II_prokaryot"/>
</dbReference>
<dbReference type="GO" id="GO:0004664">
    <property type="term" value="F:prephenate dehydratase activity"/>
    <property type="evidence" value="ECO:0007669"/>
    <property type="project" value="UniProtKB-EC"/>
</dbReference>
<dbReference type="PROSITE" id="PS51171">
    <property type="entry name" value="PREPHENATE_DEHYDR_3"/>
    <property type="match status" value="1"/>
</dbReference>
<dbReference type="GO" id="GO:0005737">
    <property type="term" value="C:cytoplasm"/>
    <property type="evidence" value="ECO:0007669"/>
    <property type="project" value="TreeGrafter"/>
</dbReference>
<evidence type="ECO:0000256" key="1">
    <source>
        <dbReference type="ARBA" id="ARBA00004741"/>
    </source>
</evidence>
<evidence type="ECO:0000256" key="8">
    <source>
        <dbReference type="ARBA" id="ARBA00047848"/>
    </source>
</evidence>
<keyword evidence="7" id="KW-0456">Lyase</keyword>
<dbReference type="PROSITE" id="PS00858">
    <property type="entry name" value="PREPHENATE_DEHYDR_2"/>
    <property type="match status" value="1"/>
</dbReference>
<evidence type="ECO:0000256" key="2">
    <source>
        <dbReference type="ARBA" id="ARBA00013147"/>
    </source>
</evidence>
<dbReference type="CDD" id="cd04905">
    <property type="entry name" value="ACT_CM-PDT"/>
    <property type="match status" value="1"/>
</dbReference>
<dbReference type="PROSITE" id="PS51168">
    <property type="entry name" value="CHORISMATE_MUT_2"/>
    <property type="match status" value="1"/>
</dbReference>
<evidence type="ECO:0000259" key="10">
    <source>
        <dbReference type="PROSITE" id="PS51171"/>
    </source>
</evidence>
<keyword evidence="6" id="KW-0584">Phenylalanine biosynthesis</keyword>
<evidence type="ECO:0000313" key="13">
    <source>
        <dbReference type="Proteomes" id="UP000199584"/>
    </source>
</evidence>
<evidence type="ECO:0000256" key="7">
    <source>
        <dbReference type="ARBA" id="ARBA00023239"/>
    </source>
</evidence>
<dbReference type="Gene3D" id="3.40.190.10">
    <property type="entry name" value="Periplasmic binding protein-like II"/>
    <property type="match status" value="2"/>
</dbReference>
<dbReference type="FunFam" id="3.30.70.260:FF:000012">
    <property type="entry name" value="Prephenate dehydratase"/>
    <property type="match status" value="1"/>
</dbReference>
<evidence type="ECO:0000256" key="5">
    <source>
        <dbReference type="ARBA" id="ARBA00023141"/>
    </source>
</evidence>
<dbReference type="NCBIfam" id="NF008865">
    <property type="entry name" value="PRK11898.1"/>
    <property type="match status" value="1"/>
</dbReference>
<dbReference type="EC" id="4.2.1.51" evidence="2"/>
<reference evidence="13" key="1">
    <citation type="submission" date="2016-10" db="EMBL/GenBank/DDBJ databases">
        <authorList>
            <person name="Varghese N."/>
            <person name="Submissions S."/>
        </authorList>
    </citation>
    <scope>NUCLEOTIDE SEQUENCE [LARGE SCALE GENOMIC DNA]</scope>
    <source>
        <strain evidence="13">DSM 3669</strain>
    </source>
</reference>
<dbReference type="PANTHER" id="PTHR21022:SF19">
    <property type="entry name" value="PREPHENATE DEHYDRATASE-RELATED"/>
    <property type="match status" value="1"/>
</dbReference>
<keyword evidence="5" id="KW-0057">Aromatic amino acid biosynthesis</keyword>
<dbReference type="GO" id="GO:0046417">
    <property type="term" value="P:chorismate metabolic process"/>
    <property type="evidence" value="ECO:0007669"/>
    <property type="project" value="InterPro"/>
</dbReference>
<evidence type="ECO:0000256" key="3">
    <source>
        <dbReference type="ARBA" id="ARBA00021872"/>
    </source>
</evidence>
<dbReference type="CDD" id="cd13633">
    <property type="entry name" value="PBP2_Sa-PDT_like"/>
    <property type="match status" value="1"/>
</dbReference>
<dbReference type="SUPFAM" id="SSF55021">
    <property type="entry name" value="ACT-like"/>
    <property type="match status" value="1"/>
</dbReference>
<dbReference type="SMART" id="SM00830">
    <property type="entry name" value="CM_2"/>
    <property type="match status" value="1"/>
</dbReference>
<dbReference type="Proteomes" id="UP000199584">
    <property type="component" value="Unassembled WGS sequence"/>
</dbReference>
<name>A0A1I6CP58_9FIRM</name>
<dbReference type="Gene3D" id="3.30.70.260">
    <property type="match status" value="1"/>
</dbReference>
<organism evidence="12 13">
    <name type="scientific">Desulfoscipio geothermicus DSM 3669</name>
    <dbReference type="NCBI Taxonomy" id="1121426"/>
    <lineage>
        <taxon>Bacteria</taxon>
        <taxon>Bacillati</taxon>
        <taxon>Bacillota</taxon>
        <taxon>Clostridia</taxon>
        <taxon>Eubacteriales</taxon>
        <taxon>Desulfallaceae</taxon>
        <taxon>Desulfoscipio</taxon>
    </lineage>
</organism>
<feature type="domain" description="Chorismate mutase" evidence="9">
    <location>
        <begin position="284"/>
        <end position="374"/>
    </location>
</feature>
<dbReference type="InterPro" id="IPR001086">
    <property type="entry name" value="Preph_deHydtase"/>
</dbReference>
<keyword evidence="4" id="KW-0028">Amino-acid biosynthesis</keyword>
<dbReference type="UniPathway" id="UPA00121">
    <property type="reaction ID" value="UER00345"/>
</dbReference>
<dbReference type="STRING" id="39060.SAMN05660706_10195"/>
<dbReference type="PROSITE" id="PS51671">
    <property type="entry name" value="ACT"/>
    <property type="match status" value="1"/>
</dbReference>
<dbReference type="AlphaFoldDB" id="A0A1I6CP58"/>
<dbReference type="PANTHER" id="PTHR21022">
    <property type="entry name" value="PREPHENATE DEHYDRATASE P PROTEIN"/>
    <property type="match status" value="1"/>
</dbReference>
<dbReference type="FunFam" id="3.40.190.10:FF:000034">
    <property type="entry name" value="Chorismate mutase/prephenate dehydratase"/>
    <property type="match status" value="1"/>
</dbReference>
<feature type="domain" description="Prephenate dehydratase" evidence="10">
    <location>
        <begin position="3"/>
        <end position="182"/>
    </location>
</feature>
<dbReference type="GO" id="GO:0004106">
    <property type="term" value="F:chorismate mutase activity"/>
    <property type="evidence" value="ECO:0007669"/>
    <property type="project" value="InterPro"/>
</dbReference>
<evidence type="ECO:0000259" key="11">
    <source>
        <dbReference type="PROSITE" id="PS51671"/>
    </source>
</evidence>
<dbReference type="PROSITE" id="PS00857">
    <property type="entry name" value="PREPHENATE_DEHYDR_1"/>
    <property type="match status" value="1"/>
</dbReference>
<gene>
    <name evidence="12" type="ORF">SAMN05660706_10195</name>
</gene>